<accession>A0A0A1IWX0</accession>
<gene>
    <name evidence="2" type="primary">ORF10</name>
</gene>
<evidence type="ECO:0000313" key="2">
    <source>
        <dbReference type="EMBL" id="CEF89889.1"/>
    </source>
</evidence>
<name>A0A0A1IWX0_9CAUD</name>
<feature type="compositionally biased region" description="Low complexity" evidence="1">
    <location>
        <begin position="47"/>
        <end position="61"/>
    </location>
</feature>
<evidence type="ECO:0000313" key="3">
    <source>
        <dbReference type="Proteomes" id="UP000030219"/>
    </source>
</evidence>
<sequence>MLPRPAGRCLLLHRSGATVREPDGSAVPGRMRNRVRLATRDHRRNIPGAARRVPGPPGRAEAPPEHQVTTGDDGMIRTHTNNANLVPTRLYRHTELEAGALYRVVQPESRRGTLVLGVGSTTDRGVRTTVPVVIHDEVEGNLSTPSPAVLRNDTWRMVLVDKGTQVTITAE</sequence>
<dbReference type="EMBL" id="LN610580">
    <property type="protein sequence ID" value="CEF89889.1"/>
    <property type="molecule type" value="Genomic_DNA"/>
</dbReference>
<feature type="region of interest" description="Disordered" evidence="1">
    <location>
        <begin position="44"/>
        <end position="72"/>
    </location>
</feature>
<dbReference type="GeneID" id="54991780"/>
<protein>
    <submittedName>
        <fullName evidence="2">Uncharacterized protein</fullName>
    </submittedName>
</protein>
<dbReference type="KEGG" id="vg:54991780"/>
<keyword evidence="3" id="KW-1185">Reference proteome</keyword>
<evidence type="ECO:0000256" key="1">
    <source>
        <dbReference type="SAM" id="MobiDB-lite"/>
    </source>
</evidence>
<dbReference type="Proteomes" id="UP000030219">
    <property type="component" value="Segment"/>
</dbReference>
<dbReference type="RefSeq" id="YP_009801268.1">
    <property type="nucleotide sequence ID" value="NC_047967.1"/>
</dbReference>
<reference evidence="2 3" key="1">
    <citation type="journal article" date="2015" name="PLoS ONE">
        <title>Investigation of a Large Collection of Pseudomonas aeruginosa Bacteriophages Collected from a Single Environmental Source in Abidjan, Cote d'Ivoire.</title>
        <authorList>
            <person name="Essoh C."/>
            <person name="Latino L."/>
            <person name="Midoux C."/>
            <person name="Blouin Y."/>
            <person name="Loukou G."/>
            <person name="Nguetta S.P."/>
            <person name="Lathro S."/>
            <person name="Cablanmian A."/>
            <person name="Kouassi A.K."/>
            <person name="Vergnaud G."/>
            <person name="Pourcel C."/>
        </authorList>
    </citation>
    <scope>NUCLEOTIDE SEQUENCE [LARGE SCALE GENOMIC DNA]</scope>
    <source>
        <strain evidence="2">PAO1_1-15pyo</strain>
    </source>
</reference>
<proteinExistence type="predicted"/>
<organism evidence="2 3">
    <name type="scientific">Pseudomonas phage vB_PaeP_PAO1_1-15pyo</name>
    <dbReference type="NCBI Taxonomy" id="1548908"/>
    <lineage>
        <taxon>Viruses</taxon>
        <taxon>Duplodnaviria</taxon>
        <taxon>Heunggongvirae</taxon>
        <taxon>Uroviricota</taxon>
        <taxon>Caudoviricetes</taxon>
        <taxon>Autographivirales</taxon>
        <taxon>Autoscriptoviridae</taxon>
        <taxon>Krylovirinae</taxon>
        <taxon>Phikmvvirus</taxon>
        <taxon>Phikmvvirus 15pyo</taxon>
    </lineage>
</organism>